<dbReference type="RefSeq" id="WP_341840244.1">
    <property type="nucleotide sequence ID" value="NZ_CP149792.1"/>
</dbReference>
<feature type="transmembrane region" description="Helical" evidence="1">
    <location>
        <begin position="146"/>
        <end position="166"/>
    </location>
</feature>
<evidence type="ECO:0000256" key="1">
    <source>
        <dbReference type="SAM" id="Phobius"/>
    </source>
</evidence>
<evidence type="ECO:0000313" key="2">
    <source>
        <dbReference type="EMBL" id="WZN45492.1"/>
    </source>
</evidence>
<evidence type="ECO:0000313" key="3">
    <source>
        <dbReference type="Proteomes" id="UP001449657"/>
    </source>
</evidence>
<reference evidence="2 3" key="1">
    <citation type="submission" date="2024-03" db="EMBL/GenBank/DDBJ databases">
        <title>Chitinophaga caseinilytica sp. nov., a casein hydrolysing bacterium isolated from forest soil.</title>
        <authorList>
            <person name="Lee D.S."/>
            <person name="Han D.M."/>
            <person name="Baek J.H."/>
            <person name="Choi D.G."/>
            <person name="Jeon J.H."/>
            <person name="Jeon C.O."/>
        </authorList>
    </citation>
    <scope>NUCLEOTIDE SEQUENCE [LARGE SCALE GENOMIC DNA]</scope>
    <source>
        <strain evidence="2 3">KACC 19118</strain>
    </source>
</reference>
<dbReference type="EMBL" id="CP150096">
    <property type="protein sequence ID" value="WZN45492.1"/>
    <property type="molecule type" value="Genomic_DNA"/>
</dbReference>
<keyword evidence="1" id="KW-0812">Transmembrane</keyword>
<keyword evidence="3" id="KW-1185">Reference proteome</keyword>
<keyword evidence="1" id="KW-1133">Transmembrane helix</keyword>
<sequence length="190" mass="21224">MSTNNKELSIAGLLLLLGILGLYFTISDRSERFFLGGETEKITIELIDISNYYTGKRGTLSGKTLLSAQYRNKLRVAHGAWEALQEYRDLDFLKAGDTLELQVPVSQYQELKQYSNPGAVRVVGIRYKGVTYLTPESVEQAESGTFWLYILGYSTCGITGLVLWIVNRRKKHAATQGELIVAPLDAENLP</sequence>
<organism evidence="2 3">
    <name type="scientific">Chitinophaga caseinilytica</name>
    <dbReference type="NCBI Taxonomy" id="2267521"/>
    <lineage>
        <taxon>Bacteria</taxon>
        <taxon>Pseudomonadati</taxon>
        <taxon>Bacteroidota</taxon>
        <taxon>Chitinophagia</taxon>
        <taxon>Chitinophagales</taxon>
        <taxon>Chitinophagaceae</taxon>
        <taxon>Chitinophaga</taxon>
    </lineage>
</organism>
<name>A0ABZ2Z1R4_9BACT</name>
<evidence type="ECO:0008006" key="4">
    <source>
        <dbReference type="Google" id="ProtNLM"/>
    </source>
</evidence>
<accession>A0ABZ2Z1R4</accession>
<protein>
    <recommendedName>
        <fullName evidence="4">ResB-like domain-containing protein</fullName>
    </recommendedName>
</protein>
<proteinExistence type="predicted"/>
<gene>
    <name evidence="2" type="ORF">WJU22_21575</name>
</gene>
<feature type="transmembrane region" description="Helical" evidence="1">
    <location>
        <begin position="7"/>
        <end position="26"/>
    </location>
</feature>
<keyword evidence="1" id="KW-0472">Membrane</keyword>
<dbReference type="Proteomes" id="UP001449657">
    <property type="component" value="Chromosome"/>
</dbReference>